<organism evidence="2">
    <name type="scientific">marine sediment metagenome</name>
    <dbReference type="NCBI Taxonomy" id="412755"/>
    <lineage>
        <taxon>unclassified sequences</taxon>
        <taxon>metagenomes</taxon>
        <taxon>ecological metagenomes</taxon>
    </lineage>
</organism>
<name>X1VNX0_9ZZZZ</name>
<dbReference type="GO" id="GO:0005525">
    <property type="term" value="F:GTP binding"/>
    <property type="evidence" value="ECO:0007669"/>
    <property type="project" value="InterPro"/>
</dbReference>
<protein>
    <submittedName>
        <fullName evidence="2">Uncharacterized protein</fullName>
    </submittedName>
</protein>
<proteinExistence type="inferred from homology"/>
<evidence type="ECO:0000256" key="1">
    <source>
        <dbReference type="ARBA" id="ARBA00009625"/>
    </source>
</evidence>
<dbReference type="PANTHER" id="PTHR23408:SF3">
    <property type="entry name" value="METHYLMALONIC ACIDURIA TYPE A PROTEIN, MITOCHONDRIAL"/>
    <property type="match status" value="1"/>
</dbReference>
<dbReference type="PANTHER" id="PTHR23408">
    <property type="entry name" value="METHYLMALONYL-COA MUTASE"/>
    <property type="match status" value="1"/>
</dbReference>
<dbReference type="GO" id="GO:0003924">
    <property type="term" value="F:GTPase activity"/>
    <property type="evidence" value="ECO:0007669"/>
    <property type="project" value="InterPro"/>
</dbReference>
<sequence>AERAKIEYENALHLFPANESGWSPKVLTCSSENNTGINQIWDTIIDYKKYTKANKYFQKKGRNNLNIGYMKQ</sequence>
<dbReference type="InterPro" id="IPR027417">
    <property type="entry name" value="P-loop_NTPase"/>
</dbReference>
<dbReference type="SUPFAM" id="SSF52540">
    <property type="entry name" value="P-loop containing nucleoside triphosphate hydrolases"/>
    <property type="match status" value="1"/>
</dbReference>
<reference evidence="2" key="1">
    <citation type="journal article" date="2014" name="Front. Microbiol.">
        <title>High frequency of phylogenetically diverse reductive dehalogenase-homologous genes in deep subseafloor sedimentary metagenomes.</title>
        <authorList>
            <person name="Kawai M."/>
            <person name="Futagami T."/>
            <person name="Toyoda A."/>
            <person name="Takaki Y."/>
            <person name="Nishi S."/>
            <person name="Hori S."/>
            <person name="Arai W."/>
            <person name="Tsubouchi T."/>
            <person name="Morono Y."/>
            <person name="Uchiyama I."/>
            <person name="Ito T."/>
            <person name="Fujiyama A."/>
            <person name="Inagaki F."/>
            <person name="Takami H."/>
        </authorList>
    </citation>
    <scope>NUCLEOTIDE SEQUENCE</scope>
    <source>
        <strain evidence="2">Expedition CK06-06</strain>
    </source>
</reference>
<comment type="similarity">
    <text evidence="1">Belongs to the SIMIBI class G3E GTPase family. ArgK/MeaB subfamily.</text>
</comment>
<dbReference type="AlphaFoldDB" id="X1VNX0"/>
<dbReference type="Gene3D" id="3.40.50.300">
    <property type="entry name" value="P-loop containing nucleotide triphosphate hydrolases"/>
    <property type="match status" value="1"/>
</dbReference>
<dbReference type="GO" id="GO:0005737">
    <property type="term" value="C:cytoplasm"/>
    <property type="evidence" value="ECO:0007669"/>
    <property type="project" value="TreeGrafter"/>
</dbReference>
<dbReference type="InterPro" id="IPR005129">
    <property type="entry name" value="GTPase_ArgK"/>
</dbReference>
<feature type="non-terminal residue" evidence="2">
    <location>
        <position position="1"/>
    </location>
</feature>
<dbReference type="EMBL" id="BARW01035138">
    <property type="protein sequence ID" value="GAJ18071.1"/>
    <property type="molecule type" value="Genomic_DNA"/>
</dbReference>
<accession>X1VNX0</accession>
<dbReference type="Pfam" id="PF03308">
    <property type="entry name" value="MeaB"/>
    <property type="match status" value="1"/>
</dbReference>
<gene>
    <name evidence="2" type="ORF">S12H4_54887</name>
</gene>
<comment type="caution">
    <text evidence="2">The sequence shown here is derived from an EMBL/GenBank/DDBJ whole genome shotgun (WGS) entry which is preliminary data.</text>
</comment>
<evidence type="ECO:0000313" key="2">
    <source>
        <dbReference type="EMBL" id="GAJ18071.1"/>
    </source>
</evidence>